<proteinExistence type="predicted"/>
<name>A0A0R2NNP0_9LACO</name>
<evidence type="ECO:0000313" key="6">
    <source>
        <dbReference type="Proteomes" id="UP000051249"/>
    </source>
</evidence>
<dbReference type="EMBL" id="JQCQ01000009">
    <property type="protein sequence ID" value="KRO25459.1"/>
    <property type="molecule type" value="Genomic_DNA"/>
</dbReference>
<dbReference type="PANTHER" id="PTHR48100">
    <property type="entry name" value="BROAD-SPECIFICITY PHOSPHATASE YOR283W-RELATED"/>
    <property type="match status" value="1"/>
</dbReference>
<feature type="active site" description="Proton donor/acceptor" evidence="3">
    <location>
        <position position="85"/>
    </location>
</feature>
<dbReference type="InterPro" id="IPR050275">
    <property type="entry name" value="PGM_Phosphatase"/>
</dbReference>
<keyword evidence="2" id="KW-0413">Isomerase</keyword>
<accession>A0A0R2NNP0</accession>
<evidence type="ECO:0000256" key="1">
    <source>
        <dbReference type="ARBA" id="ARBA00023152"/>
    </source>
</evidence>
<dbReference type="InterPro" id="IPR013078">
    <property type="entry name" value="His_Pase_superF_clade-1"/>
</dbReference>
<keyword evidence="6" id="KW-1185">Reference proteome</keyword>
<gene>
    <name evidence="5" type="ORF">IV88_GL001709</name>
</gene>
<dbReference type="GO" id="GO:0016791">
    <property type="term" value="F:phosphatase activity"/>
    <property type="evidence" value="ECO:0007669"/>
    <property type="project" value="TreeGrafter"/>
</dbReference>
<dbReference type="PANTHER" id="PTHR48100:SF1">
    <property type="entry name" value="HISTIDINE PHOSPHATASE FAMILY PROTEIN-RELATED"/>
    <property type="match status" value="1"/>
</dbReference>
<dbReference type="Proteomes" id="UP000051249">
    <property type="component" value="Unassembled WGS sequence"/>
</dbReference>
<evidence type="ECO:0000313" key="5">
    <source>
        <dbReference type="EMBL" id="KRO25459.1"/>
    </source>
</evidence>
<dbReference type="AlphaFoldDB" id="A0A0R2NNP0"/>
<dbReference type="SMART" id="SM00855">
    <property type="entry name" value="PGAM"/>
    <property type="match status" value="1"/>
</dbReference>
<protein>
    <submittedName>
        <fullName evidence="5">Phosphoglycerate mutase</fullName>
    </submittedName>
</protein>
<feature type="binding site" evidence="4">
    <location>
        <begin position="9"/>
        <end position="16"/>
    </location>
    <ligand>
        <name>substrate</name>
    </ligand>
</feature>
<evidence type="ECO:0000256" key="4">
    <source>
        <dbReference type="PIRSR" id="PIRSR613078-2"/>
    </source>
</evidence>
<dbReference type="SUPFAM" id="SSF53254">
    <property type="entry name" value="Phosphoglycerate mutase-like"/>
    <property type="match status" value="1"/>
</dbReference>
<dbReference type="InterPro" id="IPR029033">
    <property type="entry name" value="His_PPase_superfam"/>
</dbReference>
<dbReference type="InterPro" id="IPR001345">
    <property type="entry name" value="PG/BPGM_mutase_AS"/>
</dbReference>
<dbReference type="CDD" id="cd07067">
    <property type="entry name" value="HP_PGM_like"/>
    <property type="match status" value="1"/>
</dbReference>
<dbReference type="RefSeq" id="WP_057798708.1">
    <property type="nucleotide sequence ID" value="NZ_BJZZ01000008.1"/>
</dbReference>
<reference evidence="5 6" key="1">
    <citation type="journal article" date="2015" name="Genome Announc.">
        <title>Expanding the biotechnology potential of lactobacilli through comparative genomics of 213 strains and associated genera.</title>
        <authorList>
            <person name="Sun Z."/>
            <person name="Harris H.M."/>
            <person name="McCann A."/>
            <person name="Guo C."/>
            <person name="Argimon S."/>
            <person name="Zhang W."/>
            <person name="Yang X."/>
            <person name="Jeffery I.B."/>
            <person name="Cooney J.C."/>
            <person name="Kagawa T.F."/>
            <person name="Liu W."/>
            <person name="Song Y."/>
            <person name="Salvetti E."/>
            <person name="Wrobel A."/>
            <person name="Rasinkangas P."/>
            <person name="Parkhill J."/>
            <person name="Rea M.C."/>
            <person name="O'Sullivan O."/>
            <person name="Ritari J."/>
            <person name="Douillard F.P."/>
            <person name="Paul Ross R."/>
            <person name="Yang R."/>
            <person name="Briner A.E."/>
            <person name="Felis G.E."/>
            <person name="de Vos W.M."/>
            <person name="Barrangou R."/>
            <person name="Klaenhammer T.R."/>
            <person name="Caufield P.W."/>
            <person name="Cui Y."/>
            <person name="Zhang H."/>
            <person name="O'Toole P.W."/>
        </authorList>
    </citation>
    <scope>NUCLEOTIDE SEQUENCE [LARGE SCALE GENOMIC DNA]</scope>
    <source>
        <strain evidence="5 6">DSM 23026</strain>
    </source>
</reference>
<dbReference type="GO" id="GO:0005737">
    <property type="term" value="C:cytoplasm"/>
    <property type="evidence" value="ECO:0007669"/>
    <property type="project" value="TreeGrafter"/>
</dbReference>
<evidence type="ECO:0000256" key="3">
    <source>
        <dbReference type="PIRSR" id="PIRSR613078-1"/>
    </source>
</evidence>
<dbReference type="PROSITE" id="PS00175">
    <property type="entry name" value="PG_MUTASE"/>
    <property type="match status" value="1"/>
</dbReference>
<comment type="caution">
    <text evidence="5">The sequence shown here is derived from an EMBL/GenBank/DDBJ whole genome shotgun (WGS) entry which is preliminary data.</text>
</comment>
<feature type="binding site" evidence="4">
    <location>
        <position position="59"/>
    </location>
    <ligand>
        <name>substrate</name>
    </ligand>
</feature>
<keyword evidence="1" id="KW-0324">Glycolysis</keyword>
<organism evidence="5 6">
    <name type="scientific">Pediococcus argentinicus</name>
    <dbReference type="NCBI Taxonomy" id="480391"/>
    <lineage>
        <taxon>Bacteria</taxon>
        <taxon>Bacillati</taxon>
        <taxon>Bacillota</taxon>
        <taxon>Bacilli</taxon>
        <taxon>Lactobacillales</taxon>
        <taxon>Lactobacillaceae</taxon>
        <taxon>Pediococcus</taxon>
    </lineage>
</organism>
<feature type="active site" description="Tele-phosphohistidine intermediate" evidence="3">
    <location>
        <position position="10"/>
    </location>
</feature>
<sequence length="218" mass="24428">MTVHLYLVRHGQTELNRQHKFQGRTNSALTLKGVAAAKKLATLLEPIHFDKAYSSFSGRASQTSQLIADRHHELSEITAVDGLSEYDFGGLEEKPVLAFWPLVLKNLKWRGPFQILWGGRRVARIVHLFHELDDTGAAETMVQVSSRARQTIQKIASDLDDGNEKNVLIVSHGLVLSAFLYALNARAVPRLLLKNASVTRVDFEHGRFHIVKVNETAK</sequence>
<dbReference type="PATRIC" id="fig|480391.4.peg.1755"/>
<evidence type="ECO:0000256" key="2">
    <source>
        <dbReference type="ARBA" id="ARBA00023235"/>
    </source>
</evidence>
<dbReference type="Gene3D" id="3.40.50.1240">
    <property type="entry name" value="Phosphoglycerate mutase-like"/>
    <property type="match status" value="1"/>
</dbReference>
<dbReference type="Pfam" id="PF00300">
    <property type="entry name" value="His_Phos_1"/>
    <property type="match status" value="1"/>
</dbReference>
<dbReference type="OrthoDB" id="9782128at2"/>